<organism evidence="5 6">
    <name type="scientific">Branchiostoma lanceolatum</name>
    <name type="common">Common lancelet</name>
    <name type="synonym">Amphioxus lanceolatum</name>
    <dbReference type="NCBI Taxonomy" id="7740"/>
    <lineage>
        <taxon>Eukaryota</taxon>
        <taxon>Metazoa</taxon>
        <taxon>Chordata</taxon>
        <taxon>Cephalochordata</taxon>
        <taxon>Leptocardii</taxon>
        <taxon>Amphioxiformes</taxon>
        <taxon>Branchiostomatidae</taxon>
        <taxon>Branchiostoma</taxon>
    </lineage>
</organism>
<dbReference type="InterPro" id="IPR002048">
    <property type="entry name" value="EF_hand_dom"/>
</dbReference>
<dbReference type="InterPro" id="IPR011992">
    <property type="entry name" value="EF-hand-dom_pair"/>
</dbReference>
<keyword evidence="6" id="KW-1185">Reference proteome</keyword>
<dbReference type="SUPFAM" id="SSF47473">
    <property type="entry name" value="EF-hand"/>
    <property type="match status" value="1"/>
</dbReference>
<feature type="domain" description="EF-hand" evidence="4">
    <location>
        <begin position="117"/>
        <end position="145"/>
    </location>
</feature>
<protein>
    <submittedName>
        <fullName evidence="5">TNNC2 protein</fullName>
    </submittedName>
</protein>
<accession>A0A8J9YZW7</accession>
<evidence type="ECO:0000259" key="4">
    <source>
        <dbReference type="SMART" id="SM00054"/>
    </source>
</evidence>
<dbReference type="Gene3D" id="1.10.238.10">
    <property type="entry name" value="EF-hand"/>
    <property type="match status" value="2"/>
</dbReference>
<evidence type="ECO:0000256" key="1">
    <source>
        <dbReference type="ARBA" id="ARBA00022723"/>
    </source>
</evidence>
<feature type="domain" description="EF-hand" evidence="4">
    <location>
        <begin position="79"/>
        <end position="107"/>
    </location>
</feature>
<keyword evidence="3" id="KW-0106">Calcium</keyword>
<name>A0A8J9YZW7_BRALA</name>
<dbReference type="EMBL" id="OV696699">
    <property type="protein sequence ID" value="CAH1244826.1"/>
    <property type="molecule type" value="Genomic_DNA"/>
</dbReference>
<dbReference type="AlphaFoldDB" id="A0A8J9YZW7"/>
<reference evidence="5" key="1">
    <citation type="submission" date="2022-01" db="EMBL/GenBank/DDBJ databases">
        <authorList>
            <person name="Braso-Vives M."/>
        </authorList>
    </citation>
    <scope>NUCLEOTIDE SEQUENCE</scope>
</reference>
<dbReference type="InterPro" id="IPR018247">
    <property type="entry name" value="EF_Hand_1_Ca_BS"/>
</dbReference>
<dbReference type="Pfam" id="PF13499">
    <property type="entry name" value="EF-hand_7"/>
    <property type="match status" value="2"/>
</dbReference>
<keyword evidence="2" id="KW-0677">Repeat</keyword>
<proteinExistence type="predicted"/>
<dbReference type="Proteomes" id="UP000838412">
    <property type="component" value="Chromosome 14"/>
</dbReference>
<dbReference type="PROSITE" id="PS00018">
    <property type="entry name" value="EF_HAND_1"/>
    <property type="match status" value="4"/>
</dbReference>
<dbReference type="FunFam" id="1.10.238.10:FF:000003">
    <property type="entry name" value="Calmodulin A"/>
    <property type="match status" value="1"/>
</dbReference>
<sequence>MACKQSGAKYNRSSYINLIEDNGSHVAQIEIFLIKNRISANDTLSIFRKVDKSKDNLINEKELKTALKELGLSPVSDKLIKCTMETFDKDKSGALNFEEFQALVNQVEQAKGQLSSKMRDIFHTIDENGDGSLTPDELKSGLAAMGNHMDDRVIDSMIKAADTDNDGRVNYEEFIKVMSG</sequence>
<keyword evidence="1" id="KW-0479">Metal-binding</keyword>
<dbReference type="OrthoDB" id="343296at2759"/>
<feature type="domain" description="EF-hand" evidence="4">
    <location>
        <begin position="153"/>
        <end position="180"/>
    </location>
</feature>
<dbReference type="GO" id="GO:0005509">
    <property type="term" value="F:calcium ion binding"/>
    <property type="evidence" value="ECO:0007669"/>
    <property type="project" value="InterPro"/>
</dbReference>
<dbReference type="PANTHER" id="PTHR45942">
    <property type="entry name" value="PROTEIN PHOSPATASE 3 REGULATORY SUBUNIT B ALPHA ISOFORM TYPE 1"/>
    <property type="match status" value="1"/>
</dbReference>
<evidence type="ECO:0000313" key="5">
    <source>
        <dbReference type="EMBL" id="CAH1244826.1"/>
    </source>
</evidence>
<evidence type="ECO:0000256" key="3">
    <source>
        <dbReference type="ARBA" id="ARBA00022837"/>
    </source>
</evidence>
<gene>
    <name evidence="5" type="primary">TNNC2</name>
    <name evidence="5" type="ORF">BLAG_LOCUS7369</name>
</gene>
<dbReference type="SMART" id="SM00054">
    <property type="entry name" value="EFh"/>
    <property type="match status" value="4"/>
</dbReference>
<evidence type="ECO:0000313" key="6">
    <source>
        <dbReference type="Proteomes" id="UP000838412"/>
    </source>
</evidence>
<evidence type="ECO:0000256" key="2">
    <source>
        <dbReference type="ARBA" id="ARBA00022737"/>
    </source>
</evidence>
<feature type="domain" description="EF-hand" evidence="4">
    <location>
        <begin position="42"/>
        <end position="70"/>
    </location>
</feature>